<dbReference type="RefSeq" id="WP_009332036.1">
    <property type="nucleotide sequence ID" value="NZ_CP062790.1"/>
</dbReference>
<accession>A0ABX3CNB7</accession>
<evidence type="ECO:0000313" key="3">
    <source>
        <dbReference type="Proteomes" id="UP000180194"/>
    </source>
</evidence>
<proteinExistence type="predicted"/>
<keyword evidence="1" id="KW-0732">Signal</keyword>
<feature type="chain" id="PRO_5046090236" description="DUF4968 domain-containing protein" evidence="1">
    <location>
        <begin position="27"/>
        <end position="258"/>
    </location>
</feature>
<protein>
    <recommendedName>
        <fullName evidence="4">DUF4968 domain-containing protein</fullName>
    </recommendedName>
</protein>
<sequence length="258" mass="29436">MKIGKLLVMFSLAIALLLFSDKEAQAGSAPIGVKWDNSILIQGQIGRVTILQDTALFKYEKGKLITIKTLRKGNIYRVYSYKDQNGGVYGVGGGAFVKKSSSIKYETPSKTKRSQLARIVFFDEGDFLKLAKQGVMKGQPFSLNNDDLNDVYDYFGNTPSWEGYYEGGYGRQFGNYIYFTSWEDDPKFTAFMWANDGLTPLTPYIIKNTVGKPSWEGISEMDGHWMMYYDLGYYEVYFSFKGDNRSDLHSILLKRSYR</sequence>
<dbReference type="EMBL" id="MBRJ01000036">
    <property type="protein sequence ID" value="OHX45317.1"/>
    <property type="molecule type" value="Genomic_DNA"/>
</dbReference>
<keyword evidence="3" id="KW-1185">Reference proteome</keyword>
<organism evidence="2 3">
    <name type="scientific">Cytobacillus oceanisediminis</name>
    <dbReference type="NCBI Taxonomy" id="665099"/>
    <lineage>
        <taxon>Bacteria</taxon>
        <taxon>Bacillati</taxon>
        <taxon>Bacillota</taxon>
        <taxon>Bacilli</taxon>
        <taxon>Bacillales</taxon>
        <taxon>Bacillaceae</taxon>
        <taxon>Cytobacillus</taxon>
    </lineage>
</organism>
<evidence type="ECO:0000256" key="1">
    <source>
        <dbReference type="SAM" id="SignalP"/>
    </source>
</evidence>
<name>A0ABX3CNB7_9BACI</name>
<dbReference type="Pfam" id="PF14172">
    <property type="entry name" value="DUF4309"/>
    <property type="match status" value="1"/>
</dbReference>
<feature type="signal peptide" evidence="1">
    <location>
        <begin position="1"/>
        <end position="26"/>
    </location>
</feature>
<dbReference type="Proteomes" id="UP000180194">
    <property type="component" value="Unassembled WGS sequence"/>
</dbReference>
<evidence type="ECO:0008006" key="4">
    <source>
        <dbReference type="Google" id="ProtNLM"/>
    </source>
</evidence>
<dbReference type="InterPro" id="IPR025453">
    <property type="entry name" value="DUF4309"/>
</dbReference>
<evidence type="ECO:0000313" key="2">
    <source>
        <dbReference type="EMBL" id="OHX45317.1"/>
    </source>
</evidence>
<comment type="caution">
    <text evidence="2">The sequence shown here is derived from an EMBL/GenBank/DDBJ whole genome shotgun (WGS) entry which is preliminary data.</text>
</comment>
<reference evidence="2 3" key="1">
    <citation type="submission" date="2016-07" db="EMBL/GenBank/DDBJ databases">
        <title>Bacillus oceanisediminis whole genome.</title>
        <authorList>
            <person name="Pal Y."/>
            <person name="Verma A."/>
            <person name="Mual P."/>
            <person name="Srinivasan K."/>
        </authorList>
    </citation>
    <scope>NUCLEOTIDE SEQUENCE [LARGE SCALE GENOMIC DNA]</scope>
    <source>
        <strain evidence="2 3">Bhandara28</strain>
    </source>
</reference>
<gene>
    <name evidence="2" type="ORF">BBV17_23750</name>
</gene>